<dbReference type="Proteomes" id="UP000217265">
    <property type="component" value="Chromosome"/>
</dbReference>
<dbReference type="AlphaFoldDB" id="A0A290QFE9"/>
<keyword evidence="2" id="KW-1185">Reference proteome</keyword>
<evidence type="ECO:0000313" key="1">
    <source>
        <dbReference type="EMBL" id="ATC64058.1"/>
    </source>
</evidence>
<dbReference type="OrthoDB" id="194727at2"/>
<reference evidence="1 2" key="1">
    <citation type="submission" date="2017-09" db="EMBL/GenBank/DDBJ databases">
        <title>Complete genome sequence of Verrucomicrobial strain HZ-65, isolated from freshwater.</title>
        <authorList>
            <person name="Choi A."/>
        </authorList>
    </citation>
    <scope>NUCLEOTIDE SEQUENCE [LARGE SCALE GENOMIC DNA]</scope>
    <source>
        <strain evidence="1 2">HZ-65</strain>
    </source>
</reference>
<name>A0A290QFE9_9BACT</name>
<dbReference type="EMBL" id="CP023344">
    <property type="protein sequence ID" value="ATC64058.1"/>
    <property type="molecule type" value="Genomic_DNA"/>
</dbReference>
<organism evidence="1 2">
    <name type="scientific">Nibricoccus aquaticus</name>
    <dbReference type="NCBI Taxonomy" id="2576891"/>
    <lineage>
        <taxon>Bacteria</taxon>
        <taxon>Pseudomonadati</taxon>
        <taxon>Verrucomicrobiota</taxon>
        <taxon>Opitutia</taxon>
        <taxon>Opitutales</taxon>
        <taxon>Opitutaceae</taxon>
        <taxon>Nibricoccus</taxon>
    </lineage>
</organism>
<dbReference type="InterPro" id="IPR019837">
    <property type="entry name" value="CHP02597"/>
</dbReference>
<evidence type="ECO:0000313" key="2">
    <source>
        <dbReference type="Proteomes" id="UP000217265"/>
    </source>
</evidence>
<accession>A0A290QFE9</accession>
<gene>
    <name evidence="1" type="ORF">CMV30_08895</name>
</gene>
<sequence>MCDYLEIAPSIFNHPTIARPIINVSTTRLLSNTLVLGLTLTLCGATASVAATATTDPVGYNTISLLANSDTYVSVPFHRPAAFVGQVSSFSGNVITVAGTPGWTASQFVYASGTQANTYYAFIRSGTKEGNYYTVTANAGNTLTIDLAGDTLTGLAANDSISIIPYWTLGTLFPAADAGVSFTTSASPFAVQTYVLIPNLQASGINLSTTSSYFFYNGAWRLFGQDLTVSRNDDTLIPDTYFIVRNNASAGTLTQTGSVLTKKFVTPLQTYTGGKQDNPVALLRPVPVTLDDSGLAASGAFSASSSPLNLSDILLVFDNTVAAKNKSSSATYYYYNGAWRKFGADASQNFGSTVVFGPGTGVQIRKATSSTGSASIWTNSATY</sequence>
<proteinExistence type="predicted"/>
<protein>
    <recommendedName>
        <fullName evidence="3">TIGR02597 family protein</fullName>
    </recommendedName>
</protein>
<dbReference type="KEGG" id="vbh:CMV30_08895"/>
<evidence type="ECO:0008006" key="3">
    <source>
        <dbReference type="Google" id="ProtNLM"/>
    </source>
</evidence>
<dbReference type="NCBIfam" id="TIGR02597">
    <property type="entry name" value="TIGR02597 family protein"/>
    <property type="match status" value="1"/>
</dbReference>